<evidence type="ECO:0000313" key="3">
    <source>
        <dbReference type="EMBL" id="RNA11441.1"/>
    </source>
</evidence>
<sequence>MKLLLSLSIFVLLLNLNKLEKIQKSGLRFSVACGRFQDNEKLFFGMCTLNENSYDRIVEFVNYVLKSDPNLDLDNFLRNYLFANATKYFRQTYPNASYIQKLDLFESKFSLVMDKLKTSLSQTSVAEFFDAAKTSNFSQVLKELVDKRDQLQLIDWDKYQEMYCNQGVISFCKSAKDLLDVTYVSDLPMNTVLEILEFYFERAYITIDYLFLLPEKDFVLKKLKKIDSQGTKGTLLSEVHEIINTRLFNNSVEYFTGSLPSFTTKKPTTTTIKKTTTKQQKVLEIVAVDEAVYLSIPLTILGVTIIATVVMVVVKKKTTSKKNMINTEFNLRESTEYHSTKLQNLFSFEKKMTSWQLILVCLMHILAFTIVDTKTLFIVQCNKAQKNELLFFGTCNGQNQNIYPKMMDIVSKIKKFNPESTLNQFLTNYIFSNSSEFFEKKYKDNSEYLSNLSKLKTELTDVVSKMEESLSNVTIADFILAFQKSSFNYVIEKIITDNDNFINSLELNNSLRYNTTCQEGTFCQLTTKILNVRYSNELSDFTIKQFLNHLIQNGFNYLDDIFLTSDKLEAQKNIEDWNNKGSKNIKMSEVAKFIDNRLIKEILYVYEPFKTTKKKTTTKFIRKTTTRRQKVIDEVAVSDTVLWTIPMLILLMTILGSVGVAYYFYKFKPVLGDKANDKIIQMETKKTNF</sequence>
<keyword evidence="4" id="KW-1185">Reference proteome</keyword>
<evidence type="ECO:0000256" key="2">
    <source>
        <dbReference type="SAM" id="SignalP"/>
    </source>
</evidence>
<feature type="signal peptide" evidence="2">
    <location>
        <begin position="1"/>
        <end position="19"/>
    </location>
</feature>
<dbReference type="OrthoDB" id="10612040at2759"/>
<proteinExistence type="predicted"/>
<reference evidence="3 4" key="1">
    <citation type="journal article" date="2018" name="Sci. Rep.">
        <title>Genomic signatures of local adaptation to the degree of environmental predictability in rotifers.</title>
        <authorList>
            <person name="Franch-Gras L."/>
            <person name="Hahn C."/>
            <person name="Garcia-Roger E.M."/>
            <person name="Carmona M.J."/>
            <person name="Serra M."/>
            <person name="Gomez A."/>
        </authorList>
    </citation>
    <scope>NUCLEOTIDE SEQUENCE [LARGE SCALE GENOMIC DNA]</scope>
    <source>
        <strain evidence="3">HYR1</strain>
    </source>
</reference>
<evidence type="ECO:0000313" key="4">
    <source>
        <dbReference type="Proteomes" id="UP000276133"/>
    </source>
</evidence>
<keyword evidence="1" id="KW-0812">Transmembrane</keyword>
<feature type="transmembrane region" description="Helical" evidence="1">
    <location>
        <begin position="641"/>
        <end position="665"/>
    </location>
</feature>
<dbReference type="AlphaFoldDB" id="A0A3M7QK92"/>
<keyword evidence="1" id="KW-0472">Membrane</keyword>
<organism evidence="3 4">
    <name type="scientific">Brachionus plicatilis</name>
    <name type="common">Marine rotifer</name>
    <name type="synonym">Brachionus muelleri</name>
    <dbReference type="NCBI Taxonomy" id="10195"/>
    <lineage>
        <taxon>Eukaryota</taxon>
        <taxon>Metazoa</taxon>
        <taxon>Spiralia</taxon>
        <taxon>Gnathifera</taxon>
        <taxon>Rotifera</taxon>
        <taxon>Eurotatoria</taxon>
        <taxon>Monogononta</taxon>
        <taxon>Pseudotrocha</taxon>
        <taxon>Ploima</taxon>
        <taxon>Brachionidae</taxon>
        <taxon>Brachionus</taxon>
    </lineage>
</organism>
<gene>
    <name evidence="3" type="ORF">BpHYR1_009885</name>
</gene>
<keyword evidence="2" id="KW-0732">Signal</keyword>
<comment type="caution">
    <text evidence="3">The sequence shown here is derived from an EMBL/GenBank/DDBJ whole genome shotgun (WGS) entry which is preliminary data.</text>
</comment>
<feature type="chain" id="PRO_5017944344" evidence="2">
    <location>
        <begin position="20"/>
        <end position="689"/>
    </location>
</feature>
<protein>
    <submittedName>
        <fullName evidence="3">Uncharacterized protein</fullName>
    </submittedName>
</protein>
<name>A0A3M7QK92_BRAPC</name>
<feature type="transmembrane region" description="Helical" evidence="1">
    <location>
        <begin position="357"/>
        <end position="379"/>
    </location>
</feature>
<feature type="transmembrane region" description="Helical" evidence="1">
    <location>
        <begin position="291"/>
        <end position="314"/>
    </location>
</feature>
<keyword evidence="1" id="KW-1133">Transmembrane helix</keyword>
<dbReference type="EMBL" id="REGN01005948">
    <property type="protein sequence ID" value="RNA11441.1"/>
    <property type="molecule type" value="Genomic_DNA"/>
</dbReference>
<accession>A0A3M7QK92</accession>
<evidence type="ECO:0000256" key="1">
    <source>
        <dbReference type="SAM" id="Phobius"/>
    </source>
</evidence>
<dbReference type="Proteomes" id="UP000276133">
    <property type="component" value="Unassembled WGS sequence"/>
</dbReference>